<feature type="region of interest" description="Disordered" evidence="8">
    <location>
        <begin position="148"/>
        <end position="169"/>
    </location>
</feature>
<feature type="compositionally biased region" description="Low complexity" evidence="8">
    <location>
        <begin position="152"/>
        <end position="163"/>
    </location>
</feature>
<feature type="compositionally biased region" description="Polar residues" evidence="8">
    <location>
        <begin position="390"/>
        <end position="399"/>
    </location>
</feature>
<evidence type="ECO:0000256" key="8">
    <source>
        <dbReference type="SAM" id="MobiDB-lite"/>
    </source>
</evidence>
<keyword evidence="10" id="KW-1185">Reference proteome</keyword>
<dbReference type="Pfam" id="PF03250">
    <property type="entry name" value="Tropomodulin"/>
    <property type="match status" value="1"/>
</dbReference>
<dbReference type="GO" id="GO:0006936">
    <property type="term" value="P:muscle contraction"/>
    <property type="evidence" value="ECO:0007669"/>
    <property type="project" value="TreeGrafter"/>
</dbReference>
<evidence type="ECO:0000256" key="5">
    <source>
        <dbReference type="ARBA" id="ARBA00023212"/>
    </source>
</evidence>
<dbReference type="SUPFAM" id="SSF52047">
    <property type="entry name" value="RNI-like"/>
    <property type="match status" value="1"/>
</dbReference>
<feature type="region of interest" description="Disordered" evidence="8">
    <location>
        <begin position="338"/>
        <end position="415"/>
    </location>
</feature>
<dbReference type="GO" id="GO:0051694">
    <property type="term" value="P:pointed-end actin filament capping"/>
    <property type="evidence" value="ECO:0007669"/>
    <property type="project" value="InterPro"/>
</dbReference>
<reference evidence="9 10" key="1">
    <citation type="submission" date="2020-10" db="EMBL/GenBank/DDBJ databases">
        <title>Pygocentrus nattereri (red-bellied piranha) genome, fPygNat1, primary haplotype.</title>
        <authorList>
            <person name="Myers G."/>
            <person name="Meyer A."/>
            <person name="Karagic N."/>
            <person name="Pippel M."/>
            <person name="Winkler S."/>
            <person name="Tracey A."/>
            <person name="Wood J."/>
            <person name="Formenti G."/>
            <person name="Howe K."/>
            <person name="Fedrigo O."/>
            <person name="Jarvis E.D."/>
        </authorList>
    </citation>
    <scope>NUCLEOTIDE SEQUENCE [LARGE SCALE GENOMIC DNA]</scope>
</reference>
<dbReference type="AlphaFoldDB" id="A0AAR2LCE8"/>
<dbReference type="GO" id="GO:0030239">
    <property type="term" value="P:myofibril assembly"/>
    <property type="evidence" value="ECO:0007669"/>
    <property type="project" value="TreeGrafter"/>
</dbReference>
<comment type="subcellular location">
    <subcellularLocation>
        <location evidence="1">Cytoplasm</location>
        <location evidence="1">Cytoskeleton</location>
    </subcellularLocation>
    <subcellularLocation>
        <location evidence="6">Cytoplasm</location>
        <location evidence="6">Myofibril</location>
        <location evidence="6">Sarcomere</location>
        <location evidence="6">M line</location>
    </subcellularLocation>
</comment>
<evidence type="ECO:0000256" key="4">
    <source>
        <dbReference type="ARBA" id="ARBA00023054"/>
    </source>
</evidence>
<dbReference type="GO" id="GO:0005523">
    <property type="term" value="F:tropomyosin binding"/>
    <property type="evidence" value="ECO:0007669"/>
    <property type="project" value="InterPro"/>
</dbReference>
<proteinExistence type="inferred from homology"/>
<dbReference type="GO" id="GO:0005865">
    <property type="term" value="C:striated muscle thin filament"/>
    <property type="evidence" value="ECO:0007669"/>
    <property type="project" value="TreeGrafter"/>
</dbReference>
<dbReference type="Ensembl" id="ENSPNAT00000087134.1">
    <property type="protein sequence ID" value="ENSPNAP00000072369.1"/>
    <property type="gene ID" value="ENSPNAG00000016152.2"/>
</dbReference>
<reference evidence="9" key="3">
    <citation type="submission" date="2025-09" db="UniProtKB">
        <authorList>
            <consortium name="Ensembl"/>
        </authorList>
    </citation>
    <scope>IDENTIFICATION</scope>
</reference>
<dbReference type="GO" id="GO:0031430">
    <property type="term" value="C:M band"/>
    <property type="evidence" value="ECO:0007669"/>
    <property type="project" value="UniProtKB-SubCell"/>
</dbReference>
<feature type="compositionally biased region" description="Polar residues" evidence="8">
    <location>
        <begin position="368"/>
        <end position="383"/>
    </location>
</feature>
<organism evidence="9 10">
    <name type="scientific">Pygocentrus nattereri</name>
    <name type="common">Red-bellied piranha</name>
    <dbReference type="NCBI Taxonomy" id="42514"/>
    <lineage>
        <taxon>Eukaryota</taxon>
        <taxon>Metazoa</taxon>
        <taxon>Chordata</taxon>
        <taxon>Craniata</taxon>
        <taxon>Vertebrata</taxon>
        <taxon>Euteleostomi</taxon>
        <taxon>Actinopterygii</taxon>
        <taxon>Neopterygii</taxon>
        <taxon>Teleostei</taxon>
        <taxon>Ostariophysi</taxon>
        <taxon>Characiformes</taxon>
        <taxon>Characoidei</taxon>
        <taxon>Pygocentrus</taxon>
    </lineage>
</organism>
<dbReference type="GeneTree" id="ENSGT00940000159825"/>
<reference evidence="9" key="2">
    <citation type="submission" date="2025-08" db="UniProtKB">
        <authorList>
            <consortium name="Ensembl"/>
        </authorList>
    </citation>
    <scope>IDENTIFICATION</scope>
</reference>
<accession>A0AAR2LCE8</accession>
<dbReference type="PANTHER" id="PTHR10901">
    <property type="entry name" value="TROPOMODULIN"/>
    <property type="match status" value="1"/>
</dbReference>
<protein>
    <recommendedName>
        <fullName evidence="7">Leiomodin-3</fullName>
    </recommendedName>
</protein>
<evidence type="ECO:0000313" key="10">
    <source>
        <dbReference type="Proteomes" id="UP001501920"/>
    </source>
</evidence>
<keyword evidence="5" id="KW-0206">Cytoskeleton</keyword>
<dbReference type="FunFam" id="3.80.10.10:FF:000078">
    <property type="entry name" value="Leiomodin 3"/>
    <property type="match status" value="1"/>
</dbReference>
<evidence type="ECO:0000256" key="2">
    <source>
        <dbReference type="ARBA" id="ARBA00009345"/>
    </source>
</evidence>
<dbReference type="Proteomes" id="UP001501920">
    <property type="component" value="Chromosome 11"/>
</dbReference>
<evidence type="ECO:0000256" key="6">
    <source>
        <dbReference type="ARBA" id="ARBA00037833"/>
    </source>
</evidence>
<feature type="compositionally biased region" description="Acidic residues" evidence="8">
    <location>
        <begin position="90"/>
        <end position="107"/>
    </location>
</feature>
<feature type="region of interest" description="Disordered" evidence="8">
    <location>
        <begin position="85"/>
        <end position="107"/>
    </location>
</feature>
<name>A0AAR2LCE8_PYGNA</name>
<feature type="region of interest" description="Disordered" evidence="8">
    <location>
        <begin position="431"/>
        <end position="455"/>
    </location>
</feature>
<dbReference type="GO" id="GO:0007015">
    <property type="term" value="P:actin filament organization"/>
    <property type="evidence" value="ECO:0007669"/>
    <property type="project" value="TreeGrafter"/>
</dbReference>
<feature type="region of interest" description="Disordered" evidence="8">
    <location>
        <begin position="36"/>
        <end position="59"/>
    </location>
</feature>
<dbReference type="InterPro" id="IPR032675">
    <property type="entry name" value="LRR_dom_sf"/>
</dbReference>
<evidence type="ECO:0000313" key="9">
    <source>
        <dbReference type="Ensembl" id="ENSPNAP00000072369.1"/>
    </source>
</evidence>
<keyword evidence="4" id="KW-0175">Coiled coil</keyword>
<sequence length="539" mass="61605">MSSFGYRKELHKYEDVDEDELLATLTNEELQELEREMADIDPDENTPIGLRQRDQTAKQPTGTFCREALQNDPHKLLEMERSEYVHQQENMDESQTDKSEEECLSESDTEVSLRTWSLLNHQEEKKQNKRHGNLQEVKNYNQMLIKSSQPDCRNMGNNGNCRGKLSRTRRDVRQVDSNLNVIPEGASRNSTDIDGILEKILKNDESVCEVNLNNIDNISQQMLISFAEALTSNMHVRVFSLANTHADDQVAFALANTIKKNYSITILNIESNFISGRGILALLRSLQQNTSLVELRFHNQRHICGGQVEMEMVNLLRENTTLLKLGYQFDLPGPRMSATSILTRNQDRQRQTRLQLRRQSEKTEETMDQTSHTIKNGTSNPQNIPDKRSVTASQEQECNSLPKPKPQLAHVQKEKNVPTRTIAEIVKSQEITTDNQSKNKQSTKIWNQTKEKESGDFYKDVKHALKPPPRKQEDRNGQRSVHGDLMAAIRSSRMTTLTKVSISTSIQIKANAHLSKNTNTGDVVAKTPTFMSLNYRIQM</sequence>
<comment type="similarity">
    <text evidence="2">Belongs to the tropomodulin family.</text>
</comment>
<evidence type="ECO:0000256" key="7">
    <source>
        <dbReference type="ARBA" id="ARBA00070923"/>
    </source>
</evidence>
<feature type="compositionally biased region" description="Polar residues" evidence="8">
    <location>
        <begin position="431"/>
        <end position="448"/>
    </location>
</feature>
<dbReference type="Gene3D" id="3.80.10.10">
    <property type="entry name" value="Ribonuclease Inhibitor"/>
    <property type="match status" value="1"/>
</dbReference>
<keyword evidence="3" id="KW-0963">Cytoplasm</keyword>
<dbReference type="InterPro" id="IPR004934">
    <property type="entry name" value="TMOD"/>
</dbReference>
<evidence type="ECO:0000256" key="1">
    <source>
        <dbReference type="ARBA" id="ARBA00004245"/>
    </source>
</evidence>
<dbReference type="PANTHER" id="PTHR10901:SF12">
    <property type="entry name" value="LEIOMODIN-2"/>
    <property type="match status" value="1"/>
</dbReference>
<evidence type="ECO:0000256" key="3">
    <source>
        <dbReference type="ARBA" id="ARBA00022490"/>
    </source>
</evidence>